<organism evidence="2 3">
    <name type="scientific">Paraburkholderia rhynchosiae</name>
    <dbReference type="NCBI Taxonomy" id="487049"/>
    <lineage>
        <taxon>Bacteria</taxon>
        <taxon>Pseudomonadati</taxon>
        <taxon>Pseudomonadota</taxon>
        <taxon>Betaproteobacteria</taxon>
        <taxon>Burkholderiales</taxon>
        <taxon>Burkholderiaceae</taxon>
        <taxon>Paraburkholderia</taxon>
    </lineage>
</organism>
<dbReference type="AlphaFoldDB" id="A0A6J5AAS3"/>
<protein>
    <submittedName>
        <fullName evidence="2">Uncharacterized protein</fullName>
    </submittedName>
</protein>
<sequence>MAARQIRKSPPPPPLDERRYDGHAEWNNKRWAWEFLCRNVKFREACDALAHDATPRQRRAIAKKFHLARFKHYNDPYESDDGTSPPPMFRSKAVVPIRPKRSDDKSWFQPVNIRPGQIAIRFDLGLAVQDDLILKGQIDAAAAVLERQLSKFRKAKGISEKAGRNRKRAQVLLQLRILDALAIEATHAHHANLVWGPDTSEKKFVDAMKSALDMAQEGYLSLAAIGNKVPTVK</sequence>
<dbReference type="OrthoDB" id="8913555at2"/>
<accession>A0A6J5AAS3</accession>
<evidence type="ECO:0000256" key="1">
    <source>
        <dbReference type="SAM" id="MobiDB-lite"/>
    </source>
</evidence>
<dbReference type="Proteomes" id="UP000494205">
    <property type="component" value="Unassembled WGS sequence"/>
</dbReference>
<proteinExistence type="predicted"/>
<evidence type="ECO:0000313" key="2">
    <source>
        <dbReference type="EMBL" id="CAB3661096.1"/>
    </source>
</evidence>
<name>A0A6J5AAS3_9BURK</name>
<gene>
    <name evidence="2" type="ORF">LMG27174_01641</name>
</gene>
<feature type="region of interest" description="Disordered" evidence="1">
    <location>
        <begin position="1"/>
        <end position="21"/>
    </location>
</feature>
<evidence type="ECO:0000313" key="3">
    <source>
        <dbReference type="Proteomes" id="UP000494205"/>
    </source>
</evidence>
<dbReference type="EMBL" id="CADIJZ010000005">
    <property type="protein sequence ID" value="CAB3661096.1"/>
    <property type="molecule type" value="Genomic_DNA"/>
</dbReference>
<dbReference type="RefSeq" id="WP_146014303.1">
    <property type="nucleotide sequence ID" value="NZ_CADIJZ010000005.1"/>
</dbReference>
<reference evidence="2 3" key="1">
    <citation type="submission" date="2020-04" db="EMBL/GenBank/DDBJ databases">
        <authorList>
            <person name="De Canck E."/>
        </authorList>
    </citation>
    <scope>NUCLEOTIDE SEQUENCE [LARGE SCALE GENOMIC DNA]</scope>
    <source>
        <strain evidence="2 3">LMG 27174</strain>
    </source>
</reference>